<feature type="transmembrane region" description="Helical" evidence="16">
    <location>
        <begin position="78"/>
        <end position="97"/>
    </location>
</feature>
<dbReference type="GO" id="GO:0009252">
    <property type="term" value="P:peptidoglycan biosynthetic process"/>
    <property type="evidence" value="ECO:0007669"/>
    <property type="project" value="UniProtKB-KW"/>
</dbReference>
<name>A0A1G1YS46_9BACT</name>
<keyword evidence="5" id="KW-0133">Cell shape</keyword>
<feature type="transmembrane region" description="Helical" evidence="16">
    <location>
        <begin position="117"/>
        <end position="134"/>
    </location>
</feature>
<sequence length="371" mass="39644">MEKKHRPDPILFGICCALVAVGILVLASVSASFSLQRFGTTYYFLVHQVLYGLLPGLFFGSIAFFASLALLKRFSLPLLILGVILVGLVFVPGLGVKSGEALRWVSVGFFSFQPSELLKPAFIVYLAAWLANRVSKKEKSATFLSFIAILGAISLFLIAQPAVSTLGIIGITGLTMYFFAGTPVWHTILLVLSGFGGFFLLVKIAAYSKLSYILNRITVFLDPSLDPLGKGYQIQQALIGIGSGGITGVGLGLSFQKFGSLPEPIGDSIFAIFAEEIGLLGAAFLIVLFLAFAWRSFIIAHRVQDPFAKNTAIGIACWITVQAFINMGAMIGMLPLTGVPLPFISYGGSALMAELIGIGILLNISKSLTKA</sequence>
<evidence type="ECO:0000256" key="9">
    <source>
        <dbReference type="ARBA" id="ARBA00032370"/>
    </source>
</evidence>
<keyword evidence="6" id="KW-0573">Peptidoglycan synthesis</keyword>
<gene>
    <name evidence="17" type="ORF">A3A24_03615</name>
</gene>
<keyword evidence="2" id="KW-0328">Glycosyltransferase</keyword>
<evidence type="ECO:0000256" key="11">
    <source>
        <dbReference type="ARBA" id="ARBA00038053"/>
    </source>
</evidence>
<comment type="similarity">
    <text evidence="11">Belongs to the SEDS family. FtsW subfamily.</text>
</comment>
<evidence type="ECO:0000313" key="17">
    <source>
        <dbReference type="EMBL" id="OGY55151.1"/>
    </source>
</evidence>
<evidence type="ECO:0000313" key="18">
    <source>
        <dbReference type="Proteomes" id="UP000176512"/>
    </source>
</evidence>
<dbReference type="GO" id="GO:0008360">
    <property type="term" value="P:regulation of cell shape"/>
    <property type="evidence" value="ECO:0007669"/>
    <property type="project" value="UniProtKB-KW"/>
</dbReference>
<reference evidence="17 18" key="1">
    <citation type="journal article" date="2016" name="Nat. Commun.">
        <title>Thousands of microbial genomes shed light on interconnected biogeochemical processes in an aquifer system.</title>
        <authorList>
            <person name="Anantharaman K."/>
            <person name="Brown C.T."/>
            <person name="Hug L.A."/>
            <person name="Sharon I."/>
            <person name="Castelle C.J."/>
            <person name="Probst A.J."/>
            <person name="Thomas B.C."/>
            <person name="Singh A."/>
            <person name="Wilkins M.J."/>
            <person name="Karaoz U."/>
            <person name="Brodie E.L."/>
            <person name="Williams K.H."/>
            <person name="Hubbard S.S."/>
            <person name="Banfield J.F."/>
        </authorList>
    </citation>
    <scope>NUCLEOTIDE SEQUENCE [LARGE SCALE GENOMIC DNA]</scope>
</reference>
<keyword evidence="7 16" id="KW-1133">Transmembrane helix</keyword>
<evidence type="ECO:0000256" key="10">
    <source>
        <dbReference type="ARBA" id="ARBA00033270"/>
    </source>
</evidence>
<evidence type="ECO:0000256" key="14">
    <source>
        <dbReference type="ARBA" id="ARBA00044770"/>
    </source>
</evidence>
<evidence type="ECO:0000256" key="16">
    <source>
        <dbReference type="SAM" id="Phobius"/>
    </source>
</evidence>
<comment type="catalytic activity">
    <reaction evidence="15">
        <text>[GlcNAc-(1-&gt;4)-Mur2Ac(oyl-L-Ala-gamma-D-Glu-L-Lys-D-Ala-D-Ala)](n)-di-trans,octa-cis-undecaprenyl diphosphate + beta-D-GlcNAc-(1-&gt;4)-Mur2Ac(oyl-L-Ala-gamma-D-Glu-L-Lys-D-Ala-D-Ala)-di-trans,octa-cis-undecaprenyl diphosphate = [GlcNAc-(1-&gt;4)-Mur2Ac(oyl-L-Ala-gamma-D-Glu-L-Lys-D-Ala-D-Ala)](n+1)-di-trans,octa-cis-undecaprenyl diphosphate + di-trans,octa-cis-undecaprenyl diphosphate + H(+)</text>
        <dbReference type="Rhea" id="RHEA:23708"/>
        <dbReference type="Rhea" id="RHEA-COMP:9602"/>
        <dbReference type="Rhea" id="RHEA-COMP:9603"/>
        <dbReference type="ChEBI" id="CHEBI:15378"/>
        <dbReference type="ChEBI" id="CHEBI:58405"/>
        <dbReference type="ChEBI" id="CHEBI:60033"/>
        <dbReference type="ChEBI" id="CHEBI:78435"/>
        <dbReference type="EC" id="2.4.99.28"/>
    </reaction>
</comment>
<dbReference type="EC" id="2.4.99.28" evidence="14"/>
<feature type="transmembrane region" description="Helical" evidence="16">
    <location>
        <begin position="146"/>
        <end position="179"/>
    </location>
</feature>
<dbReference type="PANTHER" id="PTHR30474">
    <property type="entry name" value="CELL CYCLE PROTEIN"/>
    <property type="match status" value="1"/>
</dbReference>
<dbReference type="EMBL" id="MHIP01000012">
    <property type="protein sequence ID" value="OGY55151.1"/>
    <property type="molecule type" value="Genomic_DNA"/>
</dbReference>
<dbReference type="InterPro" id="IPR001182">
    <property type="entry name" value="FtsW/RodA"/>
</dbReference>
<feature type="transmembrane region" description="Helical" evidence="16">
    <location>
        <begin position="185"/>
        <end position="206"/>
    </location>
</feature>
<accession>A0A1G1YS46</accession>
<comment type="subcellular location">
    <subcellularLocation>
        <location evidence="1">Membrane</location>
        <topology evidence="1">Multi-pass membrane protein</topology>
    </subcellularLocation>
</comment>
<evidence type="ECO:0000256" key="6">
    <source>
        <dbReference type="ARBA" id="ARBA00022984"/>
    </source>
</evidence>
<dbReference type="GO" id="GO:0008955">
    <property type="term" value="F:peptidoglycan glycosyltransferase activity"/>
    <property type="evidence" value="ECO:0007669"/>
    <property type="project" value="UniProtKB-EC"/>
</dbReference>
<evidence type="ECO:0000256" key="2">
    <source>
        <dbReference type="ARBA" id="ARBA00022676"/>
    </source>
</evidence>
<feature type="transmembrane region" description="Helical" evidence="16">
    <location>
        <begin position="343"/>
        <end position="364"/>
    </location>
</feature>
<evidence type="ECO:0000256" key="7">
    <source>
        <dbReference type="ARBA" id="ARBA00022989"/>
    </source>
</evidence>
<feature type="transmembrane region" description="Helical" evidence="16">
    <location>
        <begin position="237"/>
        <end position="256"/>
    </location>
</feature>
<comment type="caution">
    <text evidence="17">The sequence shown here is derived from an EMBL/GenBank/DDBJ whole genome shotgun (WGS) entry which is preliminary data.</text>
</comment>
<dbReference type="GO" id="GO:0015648">
    <property type="term" value="F:lipid-linked peptidoglycan transporter activity"/>
    <property type="evidence" value="ECO:0007669"/>
    <property type="project" value="TreeGrafter"/>
</dbReference>
<dbReference type="AlphaFoldDB" id="A0A1G1YS46"/>
<evidence type="ECO:0000256" key="15">
    <source>
        <dbReference type="ARBA" id="ARBA00049902"/>
    </source>
</evidence>
<dbReference type="Proteomes" id="UP000176512">
    <property type="component" value="Unassembled WGS sequence"/>
</dbReference>
<dbReference type="InterPro" id="IPR018365">
    <property type="entry name" value="Cell_cycle_FtsW-rel_CS"/>
</dbReference>
<protein>
    <recommendedName>
        <fullName evidence="12">Probable peptidoglycan glycosyltransferase FtsW</fullName>
        <ecNumber evidence="14">2.4.99.28</ecNumber>
    </recommendedName>
    <alternativeName>
        <fullName evidence="13">Cell division protein FtsW</fullName>
    </alternativeName>
    <alternativeName>
        <fullName evidence="10">Cell wall polymerase</fullName>
    </alternativeName>
    <alternativeName>
        <fullName evidence="9">Peptidoglycan polymerase</fullName>
    </alternativeName>
</protein>
<feature type="transmembrane region" description="Helical" evidence="16">
    <location>
        <begin position="315"/>
        <end position="337"/>
    </location>
</feature>
<feature type="transmembrane region" description="Helical" evidence="16">
    <location>
        <begin position="268"/>
        <end position="294"/>
    </location>
</feature>
<dbReference type="Pfam" id="PF01098">
    <property type="entry name" value="FTSW_RODA_SPOVE"/>
    <property type="match status" value="1"/>
</dbReference>
<evidence type="ECO:0000256" key="5">
    <source>
        <dbReference type="ARBA" id="ARBA00022960"/>
    </source>
</evidence>
<feature type="transmembrane region" description="Helical" evidence="16">
    <location>
        <begin position="9"/>
        <end position="29"/>
    </location>
</feature>
<keyword evidence="4 16" id="KW-0812">Transmembrane</keyword>
<proteinExistence type="inferred from homology"/>
<evidence type="ECO:0000256" key="8">
    <source>
        <dbReference type="ARBA" id="ARBA00023136"/>
    </source>
</evidence>
<evidence type="ECO:0000256" key="4">
    <source>
        <dbReference type="ARBA" id="ARBA00022692"/>
    </source>
</evidence>
<evidence type="ECO:0000256" key="1">
    <source>
        <dbReference type="ARBA" id="ARBA00004141"/>
    </source>
</evidence>
<dbReference type="GO" id="GO:0005886">
    <property type="term" value="C:plasma membrane"/>
    <property type="evidence" value="ECO:0007669"/>
    <property type="project" value="TreeGrafter"/>
</dbReference>
<organism evidence="17 18">
    <name type="scientific">Candidatus Buchananbacteria bacterium RIFCSPLOWO2_01_FULL_46_12</name>
    <dbReference type="NCBI Taxonomy" id="1797546"/>
    <lineage>
        <taxon>Bacteria</taxon>
        <taxon>Candidatus Buchananiibacteriota</taxon>
    </lineage>
</organism>
<evidence type="ECO:0000256" key="3">
    <source>
        <dbReference type="ARBA" id="ARBA00022679"/>
    </source>
</evidence>
<dbReference type="GO" id="GO:0051301">
    <property type="term" value="P:cell division"/>
    <property type="evidence" value="ECO:0007669"/>
    <property type="project" value="InterPro"/>
</dbReference>
<feature type="transmembrane region" description="Helical" evidence="16">
    <location>
        <begin position="49"/>
        <end position="71"/>
    </location>
</feature>
<keyword evidence="8 16" id="KW-0472">Membrane</keyword>
<dbReference type="GO" id="GO:0032153">
    <property type="term" value="C:cell division site"/>
    <property type="evidence" value="ECO:0007669"/>
    <property type="project" value="TreeGrafter"/>
</dbReference>
<dbReference type="PROSITE" id="PS00428">
    <property type="entry name" value="FTSW_RODA_SPOVE"/>
    <property type="match status" value="1"/>
</dbReference>
<keyword evidence="3" id="KW-0808">Transferase</keyword>
<evidence type="ECO:0000256" key="12">
    <source>
        <dbReference type="ARBA" id="ARBA00041185"/>
    </source>
</evidence>
<evidence type="ECO:0000256" key="13">
    <source>
        <dbReference type="ARBA" id="ARBA00041418"/>
    </source>
</evidence>
<dbReference type="PANTHER" id="PTHR30474:SF2">
    <property type="entry name" value="PEPTIDOGLYCAN GLYCOSYLTRANSFERASE FTSW-RELATED"/>
    <property type="match status" value="1"/>
</dbReference>